<proteinExistence type="predicted"/>
<dbReference type="EMBL" id="BSRI01000002">
    <property type="protein sequence ID" value="GLV56950.1"/>
    <property type="molecule type" value="Genomic_DNA"/>
</dbReference>
<reference evidence="1 2" key="1">
    <citation type="submission" date="2023-02" db="EMBL/GenBank/DDBJ databases">
        <title>Dictyobacter halimunensis sp. nov., a new member of the class Ktedonobacteria from forest soil in a geothermal area.</title>
        <authorList>
            <person name="Rachmania M.K."/>
            <person name="Ningsih F."/>
            <person name="Sakai Y."/>
            <person name="Yabe S."/>
            <person name="Yokota A."/>
            <person name="Sjamsuridzal W."/>
        </authorList>
    </citation>
    <scope>NUCLEOTIDE SEQUENCE [LARGE SCALE GENOMIC DNA]</scope>
    <source>
        <strain evidence="1 2">S3.2.2.5</strain>
    </source>
</reference>
<name>A0ABQ6FTI4_9CHLR</name>
<evidence type="ECO:0000313" key="1">
    <source>
        <dbReference type="EMBL" id="GLV56950.1"/>
    </source>
</evidence>
<evidence type="ECO:0000313" key="2">
    <source>
        <dbReference type="Proteomes" id="UP001344906"/>
    </source>
</evidence>
<keyword evidence="2" id="KW-1185">Reference proteome</keyword>
<organism evidence="1 2">
    <name type="scientific">Dictyobacter halimunensis</name>
    <dbReference type="NCBI Taxonomy" id="3026934"/>
    <lineage>
        <taxon>Bacteria</taxon>
        <taxon>Bacillati</taxon>
        <taxon>Chloroflexota</taxon>
        <taxon>Ktedonobacteria</taxon>
        <taxon>Ktedonobacterales</taxon>
        <taxon>Dictyobacteraceae</taxon>
        <taxon>Dictyobacter</taxon>
    </lineage>
</organism>
<protein>
    <submittedName>
        <fullName evidence="1">Uncharacterized protein</fullName>
    </submittedName>
</protein>
<dbReference type="Proteomes" id="UP001344906">
    <property type="component" value="Unassembled WGS sequence"/>
</dbReference>
<accession>A0ABQ6FTI4</accession>
<sequence length="88" mass="10131">MCKGAESKNLFLSIINVTNQTFNFCNIVVKSIWKRRSLAAELSASEQRFQMSGLLFATGRDYINAALALRIFTAMYRPHGDHFWLGWR</sequence>
<comment type="caution">
    <text evidence="1">The sequence shown here is derived from an EMBL/GenBank/DDBJ whole genome shotgun (WGS) entry which is preliminary data.</text>
</comment>
<gene>
    <name evidence="1" type="ORF">KDH_37890</name>
</gene>